<dbReference type="AlphaFoldDB" id="A0A8S9V9P9"/>
<dbReference type="EMBL" id="JAACNO010000148">
    <property type="protein sequence ID" value="KAF4149601.1"/>
    <property type="molecule type" value="Genomic_DNA"/>
</dbReference>
<dbReference type="Proteomes" id="UP000704712">
    <property type="component" value="Unassembled WGS sequence"/>
</dbReference>
<evidence type="ECO:0000313" key="2">
    <source>
        <dbReference type="Proteomes" id="UP000704712"/>
    </source>
</evidence>
<gene>
    <name evidence="1" type="ORF">GN958_ATG01185</name>
</gene>
<proteinExistence type="predicted"/>
<organism evidence="1 2">
    <name type="scientific">Phytophthora infestans</name>
    <name type="common">Potato late blight agent</name>
    <name type="synonym">Botrytis infestans</name>
    <dbReference type="NCBI Taxonomy" id="4787"/>
    <lineage>
        <taxon>Eukaryota</taxon>
        <taxon>Sar</taxon>
        <taxon>Stramenopiles</taxon>
        <taxon>Oomycota</taxon>
        <taxon>Peronosporomycetes</taxon>
        <taxon>Peronosporales</taxon>
        <taxon>Peronosporaceae</taxon>
        <taxon>Phytophthora</taxon>
    </lineage>
</organism>
<reference evidence="1" key="1">
    <citation type="submission" date="2020-03" db="EMBL/GenBank/DDBJ databases">
        <title>Hybrid Assembly of Korean Phytophthora infestans isolates.</title>
        <authorList>
            <person name="Prokchorchik M."/>
            <person name="Lee Y."/>
            <person name="Seo J."/>
            <person name="Cho J.-H."/>
            <person name="Park Y.-E."/>
            <person name="Jang D.-C."/>
            <person name="Im J.-S."/>
            <person name="Choi J.-G."/>
            <person name="Park H.-J."/>
            <person name="Lee G.-B."/>
            <person name="Lee Y.-G."/>
            <person name="Hong S.-Y."/>
            <person name="Cho K."/>
            <person name="Sohn K.H."/>
        </authorList>
    </citation>
    <scope>NUCLEOTIDE SEQUENCE</scope>
    <source>
        <strain evidence="1">KR_2_A2</strain>
    </source>
</reference>
<name>A0A8S9V9P9_PHYIN</name>
<sequence length="171" mass="18586">MDISELLSTPGYVCDNCHHNFGRSTTYGCTSKDAAAVSLRPRASFVTCVGIGSRGTGIMSRAISEGAGAAISPIASSTGTSWLHRGDNATQHTTENDDVCSGSPLEPKTSWWDLMMCKIGWTSCSSRMIGMTGRTRWMISTRTIRLNMITSETKLLVMTMIMHMIFLISCC</sequence>
<protein>
    <submittedName>
        <fullName evidence="1">Uncharacterized protein</fullName>
    </submittedName>
</protein>
<evidence type="ECO:0000313" key="1">
    <source>
        <dbReference type="EMBL" id="KAF4149601.1"/>
    </source>
</evidence>
<comment type="caution">
    <text evidence="1">The sequence shown here is derived from an EMBL/GenBank/DDBJ whole genome shotgun (WGS) entry which is preliminary data.</text>
</comment>
<accession>A0A8S9V9P9</accession>